<gene>
    <name evidence="1" type="ordered locus">MHF_0590</name>
</gene>
<dbReference type="AlphaFoldDB" id="F6FI14"/>
<dbReference type="EMBL" id="CP002808">
    <property type="protein sequence ID" value="AEG72862.1"/>
    <property type="molecule type" value="Genomic_DNA"/>
</dbReference>
<sequence>MSSVLTKAGLSLAGMGGTGLGGYAIYTYSQGDSRTIKEVLIAEKYTLASSQEAWDKAAKTYALEVTPKLKIGEATVNANAIKQWCEEKLKSTDKKSFLERAKKWCVTYSSIRDQLTKDKLTLETEESTLKPKYAQLNSAIKSEVDSFTGEASKDSEGSKLKQWCESRSYRTYMAGDFYNTFKEKCTKSAG</sequence>
<dbReference type="STRING" id="859194.MHF_0590"/>
<evidence type="ECO:0000313" key="1">
    <source>
        <dbReference type="EMBL" id="AEG72862.1"/>
    </source>
</evidence>
<evidence type="ECO:0000313" key="2">
    <source>
        <dbReference type="Proteomes" id="UP000007952"/>
    </source>
</evidence>
<dbReference type="HOGENOM" id="CLU_119971_0_0_14"/>
<dbReference type="Proteomes" id="UP000007952">
    <property type="component" value="Chromosome"/>
</dbReference>
<reference evidence="1 2" key="1">
    <citation type="journal article" date="2011" name="J. Bacteriol.">
        <title>Complete genome sequences of two hemotropic Mycoplasmas, Mycoplasma haemofelis strain Ohio2 and Mycoplasma suis strain Illinois.</title>
        <authorList>
            <person name="Messick J.B."/>
            <person name="Santos A.P."/>
            <person name="Guimaraes A.M."/>
        </authorList>
    </citation>
    <scope>NUCLEOTIDE SEQUENCE [LARGE SCALE GENOMIC DNA]</scope>
    <source>
        <strain evidence="1 2">Ohio2</strain>
    </source>
</reference>
<organism evidence="1 2">
    <name type="scientific">Mycoplasma haemofelis (strain Ohio2)</name>
    <dbReference type="NCBI Taxonomy" id="859194"/>
    <lineage>
        <taxon>Bacteria</taxon>
        <taxon>Bacillati</taxon>
        <taxon>Mycoplasmatota</taxon>
        <taxon>Mollicutes</taxon>
        <taxon>Mycoplasmataceae</taxon>
        <taxon>Mycoplasma</taxon>
    </lineage>
</organism>
<dbReference type="BioCyc" id="MHAE859194:G1GR7-581-MONOMER"/>
<protein>
    <submittedName>
        <fullName evidence="1">Uncharacterized protein</fullName>
    </submittedName>
</protein>
<dbReference type="KEGG" id="mhf:MHF_0590"/>
<reference key="2">
    <citation type="submission" date="2011-05" db="EMBL/GenBank/DDBJ databases">
        <title>The Genome of Mycoplasma haemofelis Strain Ohio2, a pathogenic hemoplasma of the cat.</title>
        <authorList>
            <person name="Santos A.P."/>
            <person name="Guimaraes A.M.S."/>
            <person name="SanMiguel P.J."/>
            <person name="Martin S.W."/>
            <person name="Messick J.B."/>
        </authorList>
    </citation>
    <scope>NUCLEOTIDE SEQUENCE</scope>
    <source>
        <strain>Ohio2</strain>
    </source>
</reference>
<name>F6FI14_MYCHI</name>
<proteinExistence type="predicted"/>
<accession>F6FI14</accession>